<organism evidence="1 2">
    <name type="scientific">Melastoma candidum</name>
    <dbReference type="NCBI Taxonomy" id="119954"/>
    <lineage>
        <taxon>Eukaryota</taxon>
        <taxon>Viridiplantae</taxon>
        <taxon>Streptophyta</taxon>
        <taxon>Embryophyta</taxon>
        <taxon>Tracheophyta</taxon>
        <taxon>Spermatophyta</taxon>
        <taxon>Magnoliopsida</taxon>
        <taxon>eudicotyledons</taxon>
        <taxon>Gunneridae</taxon>
        <taxon>Pentapetalae</taxon>
        <taxon>rosids</taxon>
        <taxon>malvids</taxon>
        <taxon>Myrtales</taxon>
        <taxon>Melastomataceae</taxon>
        <taxon>Melastomatoideae</taxon>
        <taxon>Melastomateae</taxon>
        <taxon>Melastoma</taxon>
    </lineage>
</organism>
<proteinExistence type="predicted"/>
<protein>
    <submittedName>
        <fullName evidence="1">Uncharacterized protein</fullName>
    </submittedName>
</protein>
<evidence type="ECO:0000313" key="2">
    <source>
        <dbReference type="Proteomes" id="UP001057402"/>
    </source>
</evidence>
<reference evidence="2" key="1">
    <citation type="journal article" date="2023" name="Front. Plant Sci.">
        <title>Chromosomal-level genome assembly of Melastoma candidum provides insights into trichome evolution.</title>
        <authorList>
            <person name="Zhong Y."/>
            <person name="Wu W."/>
            <person name="Sun C."/>
            <person name="Zou P."/>
            <person name="Liu Y."/>
            <person name="Dai S."/>
            <person name="Zhou R."/>
        </authorList>
    </citation>
    <scope>NUCLEOTIDE SEQUENCE [LARGE SCALE GENOMIC DNA]</scope>
</reference>
<keyword evidence="2" id="KW-1185">Reference proteome</keyword>
<comment type="caution">
    <text evidence="1">The sequence shown here is derived from an EMBL/GenBank/DDBJ whole genome shotgun (WGS) entry which is preliminary data.</text>
</comment>
<accession>A0ACB9RRY6</accession>
<dbReference type="Proteomes" id="UP001057402">
    <property type="component" value="Chromosome 3"/>
</dbReference>
<sequence length="140" mass="16411">MFQDKGRPQHGKSPPIQIKAASPRTHTLMFSLSRLYVNNHKSQKKKEVGKNHRRRIGPKATTQREVGLHTHPRKTKQKLNAPHPQLSLEKSHPESKEKERRRPETITEREGIPSPHRKTSTRPRRRRRRRGKENKQATPP</sequence>
<dbReference type="EMBL" id="CM042882">
    <property type="protein sequence ID" value="KAI4380981.1"/>
    <property type="molecule type" value="Genomic_DNA"/>
</dbReference>
<evidence type="ECO:0000313" key="1">
    <source>
        <dbReference type="EMBL" id="KAI4380981.1"/>
    </source>
</evidence>
<gene>
    <name evidence="1" type="ORF">MLD38_007103</name>
</gene>
<name>A0ACB9RRY6_9MYRT</name>